<dbReference type="AlphaFoldDB" id="A0A0C3Q2B7"/>
<dbReference type="Pfam" id="PF18021">
    <property type="entry name" value="Agglutinin_C"/>
    <property type="match status" value="1"/>
</dbReference>
<gene>
    <name evidence="3" type="ORF">M407DRAFT_33839</name>
</gene>
<accession>A0A0C3Q2B7</accession>
<reference evidence="4" key="2">
    <citation type="submission" date="2015-01" db="EMBL/GenBank/DDBJ databases">
        <title>Evolutionary Origins and Diversification of the Mycorrhizal Mutualists.</title>
        <authorList>
            <consortium name="DOE Joint Genome Institute"/>
            <consortium name="Mycorrhizal Genomics Consortium"/>
            <person name="Kohler A."/>
            <person name="Kuo A."/>
            <person name="Nagy L.G."/>
            <person name="Floudas D."/>
            <person name="Copeland A."/>
            <person name="Barry K.W."/>
            <person name="Cichocki N."/>
            <person name="Veneault-Fourrey C."/>
            <person name="LaButti K."/>
            <person name="Lindquist E.A."/>
            <person name="Lipzen A."/>
            <person name="Lundell T."/>
            <person name="Morin E."/>
            <person name="Murat C."/>
            <person name="Riley R."/>
            <person name="Ohm R."/>
            <person name="Sun H."/>
            <person name="Tunlid A."/>
            <person name="Henrissat B."/>
            <person name="Grigoriev I.V."/>
            <person name="Hibbett D.S."/>
            <person name="Martin F."/>
        </authorList>
    </citation>
    <scope>NUCLEOTIDE SEQUENCE [LARGE SCALE GENOMIC DNA]</scope>
    <source>
        <strain evidence="4">MUT 4182</strain>
    </source>
</reference>
<dbReference type="EMBL" id="KN823545">
    <property type="protein sequence ID" value="KIO16519.1"/>
    <property type="molecule type" value="Genomic_DNA"/>
</dbReference>
<evidence type="ECO:0000256" key="1">
    <source>
        <dbReference type="SAM" id="MobiDB-lite"/>
    </source>
</evidence>
<evidence type="ECO:0000313" key="3">
    <source>
        <dbReference type="EMBL" id="KIO16519.1"/>
    </source>
</evidence>
<reference evidence="3 4" key="1">
    <citation type="submission" date="2014-04" db="EMBL/GenBank/DDBJ databases">
        <authorList>
            <consortium name="DOE Joint Genome Institute"/>
            <person name="Kuo A."/>
            <person name="Girlanda M."/>
            <person name="Perotto S."/>
            <person name="Kohler A."/>
            <person name="Nagy L.G."/>
            <person name="Floudas D."/>
            <person name="Copeland A."/>
            <person name="Barry K.W."/>
            <person name="Cichocki N."/>
            <person name="Veneault-Fourrey C."/>
            <person name="LaButti K."/>
            <person name="Lindquist E.A."/>
            <person name="Lipzen A."/>
            <person name="Lundell T."/>
            <person name="Morin E."/>
            <person name="Murat C."/>
            <person name="Sun H."/>
            <person name="Tunlid A."/>
            <person name="Henrissat B."/>
            <person name="Grigoriev I.V."/>
            <person name="Hibbett D.S."/>
            <person name="Martin F."/>
            <person name="Nordberg H.P."/>
            <person name="Cantor M.N."/>
            <person name="Hua S.X."/>
        </authorList>
    </citation>
    <scope>NUCLEOTIDE SEQUENCE [LARGE SCALE GENOMIC DNA]</scope>
    <source>
        <strain evidence="3 4">MUT 4182</strain>
    </source>
</reference>
<evidence type="ECO:0000259" key="2">
    <source>
        <dbReference type="Pfam" id="PF18021"/>
    </source>
</evidence>
<feature type="domain" description="Agglutinin C-terminal" evidence="2">
    <location>
        <begin position="66"/>
        <end position="96"/>
    </location>
</feature>
<evidence type="ECO:0000313" key="4">
    <source>
        <dbReference type="Proteomes" id="UP000054248"/>
    </source>
</evidence>
<keyword evidence="4" id="KW-1185">Reference proteome</keyword>
<dbReference type="InterPro" id="IPR040600">
    <property type="entry name" value="Agglutinin_C"/>
</dbReference>
<dbReference type="Proteomes" id="UP000054248">
    <property type="component" value="Unassembled WGS sequence"/>
</dbReference>
<protein>
    <recommendedName>
        <fullName evidence="2">Agglutinin C-terminal domain-containing protein</fullName>
    </recommendedName>
</protein>
<dbReference type="HOGENOM" id="CLU_2211912_0_0_1"/>
<name>A0A0C3Q2B7_9AGAM</name>
<proteinExistence type="predicted"/>
<organism evidence="3 4">
    <name type="scientific">Tulasnella calospora MUT 4182</name>
    <dbReference type="NCBI Taxonomy" id="1051891"/>
    <lineage>
        <taxon>Eukaryota</taxon>
        <taxon>Fungi</taxon>
        <taxon>Dikarya</taxon>
        <taxon>Basidiomycota</taxon>
        <taxon>Agaricomycotina</taxon>
        <taxon>Agaricomycetes</taxon>
        <taxon>Cantharellales</taxon>
        <taxon>Tulasnellaceae</taxon>
        <taxon>Tulasnella</taxon>
    </lineage>
</organism>
<sequence length="107" mass="12294">MSVVLHWLLPPFCQWRQPFLYQQTGSLAFILRPPQIDALPPVAVTSPSPLQPKKGRPAHRRGDQDLYGEAKNDLKAYNWYPTDDMSSLIFFDPLTGIERSGSRRVWL</sequence>
<feature type="region of interest" description="Disordered" evidence="1">
    <location>
        <begin position="42"/>
        <end position="65"/>
    </location>
</feature>